<keyword evidence="3" id="KW-1185">Reference proteome</keyword>
<gene>
    <name evidence="2" type="ORF">H206_02997</name>
</gene>
<dbReference type="AlphaFoldDB" id="A0A3S3QNP7"/>
<name>A0A3S3QNP7_9BACT</name>
<evidence type="ECO:0000313" key="3">
    <source>
        <dbReference type="Proteomes" id="UP000287853"/>
    </source>
</evidence>
<protein>
    <submittedName>
        <fullName evidence="2">Uncharacterized protein</fullName>
    </submittedName>
</protein>
<accession>A0A3S3QNP7</accession>
<reference evidence="2 3" key="1">
    <citation type="submission" date="2017-01" db="EMBL/GenBank/DDBJ databases">
        <title>The cable genome- insights into the physiology and evolution of filamentous bacteria capable of sulfide oxidation via long distance electron transfer.</title>
        <authorList>
            <person name="Schreiber L."/>
            <person name="Bjerg J.T."/>
            <person name="Boggild A."/>
            <person name="Van De Vossenberg J."/>
            <person name="Meysman F."/>
            <person name="Nielsen L.P."/>
            <person name="Schramm A."/>
            <person name="Kjeldsen K.U."/>
        </authorList>
    </citation>
    <scope>NUCLEOTIDE SEQUENCE [LARGE SCALE GENOMIC DNA]</scope>
    <source>
        <strain evidence="2">MCF</strain>
    </source>
</reference>
<dbReference type="Proteomes" id="UP000287853">
    <property type="component" value="Unassembled WGS sequence"/>
</dbReference>
<proteinExistence type="predicted"/>
<organism evidence="2 3">
    <name type="scientific">Candidatus Electrothrix aarhusensis</name>
    <dbReference type="NCBI Taxonomy" id="1859131"/>
    <lineage>
        <taxon>Bacteria</taxon>
        <taxon>Pseudomonadati</taxon>
        <taxon>Thermodesulfobacteriota</taxon>
        <taxon>Desulfobulbia</taxon>
        <taxon>Desulfobulbales</taxon>
        <taxon>Desulfobulbaceae</taxon>
        <taxon>Candidatus Electrothrix</taxon>
    </lineage>
</organism>
<feature type="chain" id="PRO_5018671613" evidence="1">
    <location>
        <begin position="28"/>
        <end position="58"/>
    </location>
</feature>
<feature type="signal peptide" evidence="1">
    <location>
        <begin position="1"/>
        <end position="27"/>
    </location>
</feature>
<keyword evidence="1" id="KW-0732">Signal</keyword>
<dbReference type="EMBL" id="MTKO01000129">
    <property type="protein sequence ID" value="RWX43178.1"/>
    <property type="molecule type" value="Genomic_DNA"/>
</dbReference>
<comment type="caution">
    <text evidence="2">The sequence shown here is derived from an EMBL/GenBank/DDBJ whole genome shotgun (WGS) entry which is preliminary data.</text>
</comment>
<evidence type="ECO:0000256" key="1">
    <source>
        <dbReference type="SAM" id="SignalP"/>
    </source>
</evidence>
<sequence>MNKYRKLFLLTIMLVASSGIGIQNSTAALGPDPMPNVEGLTVEEAEKNMALNLDTTIQ</sequence>
<evidence type="ECO:0000313" key="2">
    <source>
        <dbReference type="EMBL" id="RWX43178.1"/>
    </source>
</evidence>